<dbReference type="VEuPathDB" id="FungiDB:TRICI_000357"/>
<evidence type="ECO:0000256" key="2">
    <source>
        <dbReference type="ARBA" id="ARBA00007520"/>
    </source>
</evidence>
<dbReference type="PANTHER" id="PTHR23501">
    <property type="entry name" value="MAJOR FACILITATOR SUPERFAMILY"/>
    <property type="match status" value="1"/>
</dbReference>
<feature type="transmembrane region" description="Helical" evidence="7">
    <location>
        <begin position="66"/>
        <end position="93"/>
    </location>
</feature>
<feature type="compositionally biased region" description="Basic and acidic residues" evidence="6">
    <location>
        <begin position="1"/>
        <end position="12"/>
    </location>
</feature>
<dbReference type="Gene3D" id="1.20.1250.20">
    <property type="entry name" value="MFS general substrate transporter like domains"/>
    <property type="match status" value="1"/>
</dbReference>
<proteinExistence type="inferred from homology"/>
<evidence type="ECO:0000256" key="3">
    <source>
        <dbReference type="ARBA" id="ARBA00022692"/>
    </source>
</evidence>
<dbReference type="InterPro" id="IPR036259">
    <property type="entry name" value="MFS_trans_sf"/>
</dbReference>
<dbReference type="InterPro" id="IPR005829">
    <property type="entry name" value="Sugar_transporter_CS"/>
</dbReference>
<organism evidence="9 10">
    <name type="scientific">Trichomonascus ciferrii</name>
    <dbReference type="NCBI Taxonomy" id="44093"/>
    <lineage>
        <taxon>Eukaryota</taxon>
        <taxon>Fungi</taxon>
        <taxon>Dikarya</taxon>
        <taxon>Ascomycota</taxon>
        <taxon>Saccharomycotina</taxon>
        <taxon>Dipodascomycetes</taxon>
        <taxon>Dipodascales</taxon>
        <taxon>Trichomonascaceae</taxon>
        <taxon>Trichomonascus</taxon>
        <taxon>Trichomonascus ciferrii complex</taxon>
    </lineage>
</organism>
<feature type="transmembrane region" description="Helical" evidence="7">
    <location>
        <begin position="329"/>
        <end position="349"/>
    </location>
</feature>
<accession>A0A642VDM0</accession>
<comment type="caution">
    <text evidence="9">The sequence shown here is derived from an EMBL/GenBank/DDBJ whole genome shotgun (WGS) entry which is preliminary data.</text>
</comment>
<evidence type="ECO:0000256" key="5">
    <source>
        <dbReference type="ARBA" id="ARBA00023136"/>
    </source>
</evidence>
<evidence type="ECO:0000313" key="10">
    <source>
        <dbReference type="Proteomes" id="UP000761534"/>
    </source>
</evidence>
<feature type="transmembrane region" description="Helical" evidence="7">
    <location>
        <begin position="105"/>
        <end position="124"/>
    </location>
</feature>
<comment type="similarity">
    <text evidence="2">Belongs to the major facilitator superfamily. TCR/Tet family.</text>
</comment>
<evidence type="ECO:0000256" key="6">
    <source>
        <dbReference type="SAM" id="MobiDB-lite"/>
    </source>
</evidence>
<evidence type="ECO:0000313" key="9">
    <source>
        <dbReference type="EMBL" id="KAA8917491.1"/>
    </source>
</evidence>
<keyword evidence="5 7" id="KW-0472">Membrane</keyword>
<dbReference type="GO" id="GO:0005886">
    <property type="term" value="C:plasma membrane"/>
    <property type="evidence" value="ECO:0007669"/>
    <property type="project" value="TreeGrafter"/>
</dbReference>
<evidence type="ECO:0000259" key="8">
    <source>
        <dbReference type="PROSITE" id="PS50850"/>
    </source>
</evidence>
<feature type="transmembrane region" description="Helical" evidence="7">
    <location>
        <begin position="264"/>
        <end position="284"/>
    </location>
</feature>
<dbReference type="CDD" id="cd17502">
    <property type="entry name" value="MFS_Azr1_MDR_like"/>
    <property type="match status" value="1"/>
</dbReference>
<dbReference type="Proteomes" id="UP000761534">
    <property type="component" value="Unassembled WGS sequence"/>
</dbReference>
<feature type="transmembrane region" description="Helical" evidence="7">
    <location>
        <begin position="290"/>
        <end position="309"/>
    </location>
</feature>
<dbReference type="PROSITE" id="PS50850">
    <property type="entry name" value="MFS"/>
    <property type="match status" value="1"/>
</dbReference>
<dbReference type="GO" id="GO:0022857">
    <property type="term" value="F:transmembrane transporter activity"/>
    <property type="evidence" value="ECO:0007669"/>
    <property type="project" value="InterPro"/>
</dbReference>
<comment type="subcellular location">
    <subcellularLocation>
        <location evidence="1">Membrane</location>
        <topology evidence="1">Multi-pass membrane protein</topology>
    </subcellularLocation>
</comment>
<name>A0A642VDM0_9ASCO</name>
<feature type="transmembrane region" description="Helical" evidence="7">
    <location>
        <begin position="193"/>
        <end position="211"/>
    </location>
</feature>
<feature type="transmembrane region" description="Helical" evidence="7">
    <location>
        <begin position="426"/>
        <end position="449"/>
    </location>
</feature>
<feature type="region of interest" description="Disordered" evidence="6">
    <location>
        <begin position="1"/>
        <end position="50"/>
    </location>
</feature>
<keyword evidence="3 7" id="KW-0812">Transmembrane</keyword>
<feature type="transmembrane region" description="Helical" evidence="7">
    <location>
        <begin position="136"/>
        <end position="154"/>
    </location>
</feature>
<evidence type="ECO:0000256" key="1">
    <source>
        <dbReference type="ARBA" id="ARBA00004141"/>
    </source>
</evidence>
<dbReference type="FunFam" id="1.20.1720.10:FF:000014">
    <property type="entry name" value="MFS drug transporter, putative"/>
    <property type="match status" value="1"/>
</dbReference>
<feature type="transmembrane region" description="Helical" evidence="7">
    <location>
        <begin position="533"/>
        <end position="551"/>
    </location>
</feature>
<dbReference type="SUPFAM" id="SSF103473">
    <property type="entry name" value="MFS general substrate transporter"/>
    <property type="match status" value="1"/>
</dbReference>
<gene>
    <name evidence="9" type="ORF">TRICI_000357</name>
</gene>
<dbReference type="PROSITE" id="PS00217">
    <property type="entry name" value="SUGAR_TRANSPORT_2"/>
    <property type="match status" value="1"/>
</dbReference>
<dbReference type="InterPro" id="IPR011701">
    <property type="entry name" value="MFS"/>
</dbReference>
<sequence>MSEDYKSEDYKSKAQSTASSSGGGDGNSDDHVLPEGLPPQEEEEKVVVESAGDGTTASDQVLHGMALLLCSLSLLLCIFLVALDQTIVATILTTVGNKFGDFGKISWISSGFLLPTAVLAMNWGKISLIFGRKYTMITAIVLFEAGSLVCALANSMNMLIGGRVLAGVGGGGIQVMVFIIISEIVTIDKRGMVQGLVGAAFGIASVVGPLVGGAFTSHVSWRWCFYINLPIGGVALAFIWYFFNPPPPQGSIKDKLLKVDYIGTFLIAAGLVLVLLALTFGSTTKPWDDGLVIAFFVVGGVIVCVFLVYNFKFSKNPLIPWRVAKVPQVLAPCLALFFMFNGFMSAVLYLATYFQVVHNADAMHSGIDLLPMIVAVVVVSVVMGAVVSKSRLTKPFAIFGTCCAAIGFGLMSMLDADSPVSKRIGYLILPGVGVGSVFQSITLSAQVAAPKDQGGVLIATAMIGFARALGGTIGSTLGQTIQSIIFTRGMKSVQLPSNVDPTTLLNSPEHIRDLPPDIAKEIIDNFVNGFQGVMYYGLGCVLAGFITTWFFTNKKIPKQNDTKKPENDNNNEKV</sequence>
<reference evidence="9" key="1">
    <citation type="journal article" date="2019" name="G3 (Bethesda)">
        <title>Genome Assemblies of Two Rare Opportunistic Yeast Pathogens: Diutina rugosa (syn. Candida rugosa) and Trichomonascus ciferrii (syn. Candida ciferrii).</title>
        <authorList>
            <person name="Mixao V."/>
            <person name="Saus E."/>
            <person name="Hansen A.P."/>
            <person name="Lass-Florl C."/>
            <person name="Gabaldon T."/>
        </authorList>
    </citation>
    <scope>NUCLEOTIDE SEQUENCE</scope>
    <source>
        <strain evidence="9">CBS 4856</strain>
    </source>
</reference>
<dbReference type="Gene3D" id="1.20.1720.10">
    <property type="entry name" value="Multidrug resistance protein D"/>
    <property type="match status" value="1"/>
</dbReference>
<dbReference type="OrthoDB" id="10021397at2759"/>
<feature type="transmembrane region" description="Helical" evidence="7">
    <location>
        <begin position="223"/>
        <end position="243"/>
    </location>
</feature>
<feature type="transmembrane region" description="Helical" evidence="7">
    <location>
        <begin position="160"/>
        <end position="181"/>
    </location>
</feature>
<dbReference type="AlphaFoldDB" id="A0A642VDM0"/>
<feature type="transmembrane region" description="Helical" evidence="7">
    <location>
        <begin position="369"/>
        <end position="388"/>
    </location>
</feature>
<feature type="transmembrane region" description="Helical" evidence="7">
    <location>
        <begin position="456"/>
        <end position="477"/>
    </location>
</feature>
<keyword evidence="10" id="KW-1185">Reference proteome</keyword>
<evidence type="ECO:0000256" key="4">
    <source>
        <dbReference type="ARBA" id="ARBA00022989"/>
    </source>
</evidence>
<dbReference type="PANTHER" id="PTHR23501:SF198">
    <property type="entry name" value="AZOLE RESISTANCE PROTEIN 1-RELATED"/>
    <property type="match status" value="1"/>
</dbReference>
<dbReference type="EMBL" id="SWFS01000032">
    <property type="protein sequence ID" value="KAA8917491.1"/>
    <property type="molecule type" value="Genomic_DNA"/>
</dbReference>
<feature type="transmembrane region" description="Helical" evidence="7">
    <location>
        <begin position="395"/>
        <end position="414"/>
    </location>
</feature>
<evidence type="ECO:0000256" key="7">
    <source>
        <dbReference type="SAM" id="Phobius"/>
    </source>
</evidence>
<feature type="domain" description="Major facilitator superfamily (MFS) profile" evidence="8">
    <location>
        <begin position="70"/>
        <end position="556"/>
    </location>
</feature>
<dbReference type="InterPro" id="IPR020846">
    <property type="entry name" value="MFS_dom"/>
</dbReference>
<protein>
    <recommendedName>
        <fullName evidence="8">Major facilitator superfamily (MFS) profile domain-containing protein</fullName>
    </recommendedName>
</protein>
<dbReference type="Pfam" id="PF07690">
    <property type="entry name" value="MFS_1"/>
    <property type="match status" value="1"/>
</dbReference>
<keyword evidence="4 7" id="KW-1133">Transmembrane helix</keyword>